<dbReference type="OrthoDB" id="7875085at2"/>
<name>A0A0L6CWR1_9RHOB</name>
<sequence>MRVSKTSLFPALALALLAGPALAEAPKVYAYQSHANYCPSGLQPVSLNGVICCGKPTADQTYQQAKSHPVTYKPRPTRSARANFDCPIGAKGCN</sequence>
<evidence type="ECO:0000313" key="2">
    <source>
        <dbReference type="EMBL" id="KNX42090.1"/>
    </source>
</evidence>
<dbReference type="Proteomes" id="UP000037046">
    <property type="component" value="Unassembled WGS sequence"/>
</dbReference>
<dbReference type="EMBL" id="LGVV01000012">
    <property type="protein sequence ID" value="KNX42090.1"/>
    <property type="molecule type" value="Genomic_DNA"/>
</dbReference>
<dbReference type="RefSeq" id="WP_050662209.1">
    <property type="nucleotide sequence ID" value="NZ_CP118494.1"/>
</dbReference>
<evidence type="ECO:0000256" key="1">
    <source>
        <dbReference type="SAM" id="SignalP"/>
    </source>
</evidence>
<evidence type="ECO:0000313" key="3">
    <source>
        <dbReference type="Proteomes" id="UP000037046"/>
    </source>
</evidence>
<organism evidence="2 3">
    <name type="scientific">Roseovarius tolerans</name>
    <dbReference type="NCBI Taxonomy" id="74031"/>
    <lineage>
        <taxon>Bacteria</taxon>
        <taxon>Pseudomonadati</taxon>
        <taxon>Pseudomonadota</taxon>
        <taxon>Alphaproteobacteria</taxon>
        <taxon>Rhodobacterales</taxon>
        <taxon>Roseobacteraceae</taxon>
        <taxon>Roseovarius</taxon>
    </lineage>
</organism>
<comment type="caution">
    <text evidence="2">The sequence shown here is derived from an EMBL/GenBank/DDBJ whole genome shotgun (WGS) entry which is preliminary data.</text>
</comment>
<reference evidence="3" key="1">
    <citation type="submission" date="2015-07" db="EMBL/GenBank/DDBJ databases">
        <title>Draft Genome Sequence of Roseovarius tolerans EL-164, a producer of N-Acylated Alanine Methyl Esters (NAMEs).</title>
        <authorList>
            <person name="Voget S."/>
            <person name="Bruns H."/>
            <person name="Wagner-Doebler I."/>
            <person name="Schulz S."/>
            <person name="Daniel R."/>
        </authorList>
    </citation>
    <scope>NUCLEOTIDE SEQUENCE [LARGE SCALE GENOMIC DNA]</scope>
    <source>
        <strain evidence="3">EL-164</strain>
    </source>
</reference>
<keyword evidence="1" id="KW-0732">Signal</keyword>
<dbReference type="AlphaFoldDB" id="A0A0L6CWR1"/>
<gene>
    <name evidence="2" type="ORF">ROTO_12930</name>
</gene>
<keyword evidence="3" id="KW-1185">Reference proteome</keyword>
<protein>
    <submittedName>
        <fullName evidence="2">Uncharacterized protein</fullName>
    </submittedName>
</protein>
<proteinExistence type="predicted"/>
<dbReference type="STRING" id="74031.SAMN04488077_11389"/>
<dbReference type="PATRIC" id="fig|74031.6.peg.1318"/>
<feature type="signal peptide" evidence="1">
    <location>
        <begin position="1"/>
        <end position="23"/>
    </location>
</feature>
<accession>A0A0L6CWR1</accession>
<feature type="chain" id="PRO_5005563209" evidence="1">
    <location>
        <begin position="24"/>
        <end position="94"/>
    </location>
</feature>